<sequence>MELSVKNQLKCCQLCQCAKHTTVKSIGFLQPIIPKKLKDIISVDLIGELPVGRGGVKYIFVVLDLFSKFVKLYPVKRATSRVLLNKLINEYIPEVGEIGSVLSDHGSQFTSNLWYNTLRDLNIKTIHSSVWHPASNPVERANKEITKICRIYCHEKHTKWPLVLNFIEKCLNHSVHETTEEIPFELMFGRKDRNFLQDMVQFPKEKRMLADYPGKIRLVKDRLVSKGEKRKRKFDNKVKPIRFSIGDEVLVKTHYLSDKLDKKIKKFFLLYEGPYRVSQIKLENAYVVVNEDGGVIGTFNVTQLKKFYRNLV</sequence>
<organism evidence="2">
    <name type="scientific">Homalodisca liturata</name>
    <dbReference type="NCBI Taxonomy" id="320908"/>
    <lineage>
        <taxon>Eukaryota</taxon>
        <taxon>Metazoa</taxon>
        <taxon>Ecdysozoa</taxon>
        <taxon>Arthropoda</taxon>
        <taxon>Hexapoda</taxon>
        <taxon>Insecta</taxon>
        <taxon>Pterygota</taxon>
        <taxon>Neoptera</taxon>
        <taxon>Paraneoptera</taxon>
        <taxon>Hemiptera</taxon>
        <taxon>Auchenorrhyncha</taxon>
        <taxon>Membracoidea</taxon>
        <taxon>Cicadellidae</taxon>
        <taxon>Cicadellinae</taxon>
        <taxon>Proconiini</taxon>
        <taxon>Homalodisca</taxon>
    </lineage>
</organism>
<name>A0A1B6HNZ1_9HEMI</name>
<accession>A0A1B6HNZ1</accession>
<dbReference type="GO" id="GO:0003676">
    <property type="term" value="F:nucleic acid binding"/>
    <property type="evidence" value="ECO:0007669"/>
    <property type="project" value="InterPro"/>
</dbReference>
<gene>
    <name evidence="2" type="ORF">g.4015</name>
</gene>
<evidence type="ECO:0000259" key="1">
    <source>
        <dbReference type="PROSITE" id="PS50994"/>
    </source>
</evidence>
<dbReference type="PANTHER" id="PTHR37984">
    <property type="entry name" value="PROTEIN CBG26694"/>
    <property type="match status" value="1"/>
</dbReference>
<dbReference type="InterPro" id="IPR012337">
    <property type="entry name" value="RNaseH-like_sf"/>
</dbReference>
<proteinExistence type="predicted"/>
<dbReference type="EMBL" id="GECU01031314">
    <property type="protein sequence ID" value="JAS76392.1"/>
    <property type="molecule type" value="Transcribed_RNA"/>
</dbReference>
<protein>
    <recommendedName>
        <fullName evidence="1">Integrase catalytic domain-containing protein</fullName>
    </recommendedName>
</protein>
<dbReference type="AlphaFoldDB" id="A0A1B6HNZ1"/>
<dbReference type="Gene3D" id="3.30.420.10">
    <property type="entry name" value="Ribonuclease H-like superfamily/Ribonuclease H"/>
    <property type="match status" value="1"/>
</dbReference>
<dbReference type="PROSITE" id="PS50994">
    <property type="entry name" value="INTEGRASE"/>
    <property type="match status" value="1"/>
</dbReference>
<dbReference type="Pfam" id="PF00665">
    <property type="entry name" value="rve"/>
    <property type="match status" value="1"/>
</dbReference>
<dbReference type="GO" id="GO:0015074">
    <property type="term" value="P:DNA integration"/>
    <property type="evidence" value="ECO:0007669"/>
    <property type="project" value="InterPro"/>
</dbReference>
<dbReference type="InterPro" id="IPR036397">
    <property type="entry name" value="RNaseH_sf"/>
</dbReference>
<feature type="domain" description="Integrase catalytic" evidence="1">
    <location>
        <begin position="30"/>
        <end position="191"/>
    </location>
</feature>
<dbReference type="InterPro" id="IPR001584">
    <property type="entry name" value="Integrase_cat-core"/>
</dbReference>
<dbReference type="PANTHER" id="PTHR37984:SF5">
    <property type="entry name" value="PROTEIN NYNRIN-LIKE"/>
    <property type="match status" value="1"/>
</dbReference>
<reference evidence="2" key="1">
    <citation type="submission" date="2015-11" db="EMBL/GenBank/DDBJ databases">
        <title>De novo transcriptome assembly of four potential Pierce s Disease insect vectors from Arizona vineyards.</title>
        <authorList>
            <person name="Tassone E.E."/>
        </authorList>
    </citation>
    <scope>NUCLEOTIDE SEQUENCE</scope>
</reference>
<evidence type="ECO:0000313" key="2">
    <source>
        <dbReference type="EMBL" id="JAS76392.1"/>
    </source>
</evidence>
<dbReference type="InterPro" id="IPR050951">
    <property type="entry name" value="Retrovirus_Pol_polyprotein"/>
</dbReference>
<dbReference type="SUPFAM" id="SSF53098">
    <property type="entry name" value="Ribonuclease H-like"/>
    <property type="match status" value="1"/>
</dbReference>